<dbReference type="EMBL" id="JAUBYV010000001">
    <property type="protein sequence ID" value="KAK2629964.1"/>
    <property type="molecule type" value="Genomic_DNA"/>
</dbReference>
<comment type="similarity">
    <text evidence="1">Belongs to the acetyltransferase family. GNAT subfamily.</text>
</comment>
<name>A0AAD9T7A9_9HELO</name>
<keyword evidence="3" id="KW-0012">Acyltransferase</keyword>
<evidence type="ECO:0000313" key="6">
    <source>
        <dbReference type="Proteomes" id="UP001285354"/>
    </source>
</evidence>
<dbReference type="InterPro" id="IPR016181">
    <property type="entry name" value="Acyl_CoA_acyltransferase"/>
</dbReference>
<dbReference type="InterPro" id="IPR039135">
    <property type="entry name" value="NAT9-like"/>
</dbReference>
<feature type="domain" description="N-acetyltransferase" evidence="4">
    <location>
        <begin position="14"/>
        <end position="185"/>
    </location>
</feature>
<dbReference type="InterPro" id="IPR000182">
    <property type="entry name" value="GNAT_dom"/>
</dbReference>
<dbReference type="PANTHER" id="PTHR13256:SF16">
    <property type="entry name" value="ALPHA_BETA-TUBULIN-N-ACETYLTRANSFERASE 9"/>
    <property type="match status" value="1"/>
</dbReference>
<dbReference type="GO" id="GO:0008080">
    <property type="term" value="F:N-acetyltransferase activity"/>
    <property type="evidence" value="ECO:0007669"/>
    <property type="project" value="InterPro"/>
</dbReference>
<organism evidence="5 6">
    <name type="scientific">Diplocarpon rosae</name>
    <dbReference type="NCBI Taxonomy" id="946125"/>
    <lineage>
        <taxon>Eukaryota</taxon>
        <taxon>Fungi</taxon>
        <taxon>Dikarya</taxon>
        <taxon>Ascomycota</taxon>
        <taxon>Pezizomycotina</taxon>
        <taxon>Leotiomycetes</taxon>
        <taxon>Helotiales</taxon>
        <taxon>Drepanopezizaceae</taxon>
        <taxon>Diplocarpon</taxon>
    </lineage>
</organism>
<sequence length="236" mass="26501">MLINRNTAISTSSVLLVPYEASHVLTYHEWMKDEQIQAETASEPLSLPEEYKMQQSWRADHDKLTFIACLPLPSPTTALEPGISDSPTQMLGDVNLFLTPSDEDDEGVIGELELMIAPTSQRRKGYGRAAVLAFMQYITSNLASILSEYGKGQTPKIDKPKLLQLKVKIGSKNVKSIRLFEGIGFLKVGEGPNYFGEVELVFEGFLGESRLEGLREKYKVENYEEMRYGEGKNDDR</sequence>
<dbReference type="Proteomes" id="UP001285354">
    <property type="component" value="Unassembled WGS sequence"/>
</dbReference>
<gene>
    <name evidence="5" type="ORF">QTJ16_000784</name>
</gene>
<dbReference type="Gene3D" id="3.40.630.30">
    <property type="match status" value="1"/>
</dbReference>
<dbReference type="AlphaFoldDB" id="A0AAD9T7A9"/>
<reference evidence="5" key="1">
    <citation type="submission" date="2023-06" db="EMBL/GenBank/DDBJ databases">
        <title>Draft genome of Marssonina rosae.</title>
        <authorList>
            <person name="Cheng Q."/>
        </authorList>
    </citation>
    <scope>NUCLEOTIDE SEQUENCE</scope>
    <source>
        <strain evidence="5">R4</strain>
    </source>
</reference>
<comment type="caution">
    <text evidence="5">The sequence shown here is derived from an EMBL/GenBank/DDBJ whole genome shotgun (WGS) entry which is preliminary data.</text>
</comment>
<protein>
    <recommendedName>
        <fullName evidence="4">N-acetyltransferase domain-containing protein</fullName>
    </recommendedName>
</protein>
<accession>A0AAD9T7A9</accession>
<evidence type="ECO:0000256" key="2">
    <source>
        <dbReference type="ARBA" id="ARBA00022679"/>
    </source>
</evidence>
<evidence type="ECO:0000256" key="1">
    <source>
        <dbReference type="ARBA" id="ARBA00009342"/>
    </source>
</evidence>
<dbReference type="SUPFAM" id="SSF55729">
    <property type="entry name" value="Acyl-CoA N-acyltransferases (Nat)"/>
    <property type="match status" value="1"/>
</dbReference>
<keyword evidence="2" id="KW-0808">Transferase</keyword>
<evidence type="ECO:0000313" key="5">
    <source>
        <dbReference type="EMBL" id="KAK2629964.1"/>
    </source>
</evidence>
<dbReference type="Pfam" id="PF13302">
    <property type="entry name" value="Acetyltransf_3"/>
    <property type="match status" value="1"/>
</dbReference>
<evidence type="ECO:0000256" key="3">
    <source>
        <dbReference type="ARBA" id="ARBA00023315"/>
    </source>
</evidence>
<evidence type="ECO:0000259" key="4">
    <source>
        <dbReference type="Pfam" id="PF13302"/>
    </source>
</evidence>
<keyword evidence="6" id="KW-1185">Reference proteome</keyword>
<proteinExistence type="inferred from homology"/>
<dbReference type="PANTHER" id="PTHR13256">
    <property type="entry name" value="N-ACETYLTRANSFERASE 9"/>
    <property type="match status" value="1"/>
</dbReference>